<dbReference type="InterPro" id="IPR052926">
    <property type="entry name" value="Metallo-beta-lactamase_dom"/>
</dbReference>
<feature type="signal peptide" evidence="1">
    <location>
        <begin position="1"/>
        <end position="23"/>
    </location>
</feature>
<accession>A0ABR7HQG6</accession>
<reference evidence="3 4" key="1">
    <citation type="submission" date="2020-08" db="EMBL/GenBank/DDBJ databases">
        <title>Genome public.</title>
        <authorList>
            <person name="Liu C."/>
            <person name="Sun Q."/>
        </authorList>
    </citation>
    <scope>NUCLEOTIDE SEQUENCE [LARGE SCALE GENOMIC DNA]</scope>
    <source>
        <strain evidence="3 4">New-38</strain>
    </source>
</reference>
<evidence type="ECO:0000313" key="4">
    <source>
        <dbReference type="Proteomes" id="UP000660021"/>
    </source>
</evidence>
<name>A0ABR7HQG6_9FIRM</name>
<comment type="caution">
    <text evidence="3">The sequence shown here is derived from an EMBL/GenBank/DDBJ whole genome shotgun (WGS) entry which is preliminary data.</text>
</comment>
<keyword evidence="4" id="KW-1185">Reference proteome</keyword>
<dbReference type="InterPro" id="IPR036866">
    <property type="entry name" value="RibonucZ/Hydroxyglut_hydro"/>
</dbReference>
<dbReference type="Proteomes" id="UP000660021">
    <property type="component" value="Unassembled WGS sequence"/>
</dbReference>
<dbReference type="SUPFAM" id="SSF56281">
    <property type="entry name" value="Metallo-hydrolase/oxidoreductase"/>
    <property type="match status" value="1"/>
</dbReference>
<dbReference type="InterPro" id="IPR001279">
    <property type="entry name" value="Metallo-B-lactamas"/>
</dbReference>
<evidence type="ECO:0000313" key="3">
    <source>
        <dbReference type="EMBL" id="MBC5729753.1"/>
    </source>
</evidence>
<dbReference type="RefSeq" id="WP_186962972.1">
    <property type="nucleotide sequence ID" value="NZ_JACOPR010000002.1"/>
</dbReference>
<dbReference type="PANTHER" id="PTHR13754:SF13">
    <property type="entry name" value="METALLO-BETA-LACTAMASE SUPERFAMILY PROTEIN (AFU_ORTHOLOGUE AFUA_3G07630)"/>
    <property type="match status" value="1"/>
</dbReference>
<protein>
    <submittedName>
        <fullName evidence="3">MBL fold metallo-hydrolase</fullName>
    </submittedName>
</protein>
<proteinExistence type="predicted"/>
<organism evidence="3 4">
    <name type="scientific">Pseudoflavonifractor hominis</name>
    <dbReference type="NCBI Taxonomy" id="2763059"/>
    <lineage>
        <taxon>Bacteria</taxon>
        <taxon>Bacillati</taxon>
        <taxon>Bacillota</taxon>
        <taxon>Clostridia</taxon>
        <taxon>Eubacteriales</taxon>
        <taxon>Oscillospiraceae</taxon>
        <taxon>Pseudoflavonifractor</taxon>
    </lineage>
</organism>
<feature type="chain" id="PRO_5046304258" evidence="1">
    <location>
        <begin position="24"/>
        <end position="371"/>
    </location>
</feature>
<dbReference type="CDD" id="cd07713">
    <property type="entry name" value="DHPS-like_MBL-fold"/>
    <property type="match status" value="1"/>
</dbReference>
<evidence type="ECO:0000256" key="1">
    <source>
        <dbReference type="SAM" id="SignalP"/>
    </source>
</evidence>
<dbReference type="Pfam" id="PF00753">
    <property type="entry name" value="Lactamase_B"/>
    <property type="match status" value="1"/>
</dbReference>
<dbReference type="PANTHER" id="PTHR13754">
    <property type="entry name" value="METALLO-BETA-LACTAMASE SUPERFAMILY PROTEIN"/>
    <property type="match status" value="1"/>
</dbReference>
<dbReference type="InterPro" id="IPR041712">
    <property type="entry name" value="DHPS-like_MBL-fold"/>
</dbReference>
<dbReference type="EMBL" id="JACOPR010000002">
    <property type="protein sequence ID" value="MBC5729753.1"/>
    <property type="molecule type" value="Genomic_DNA"/>
</dbReference>
<gene>
    <name evidence="3" type="ORF">H8S34_02760</name>
</gene>
<sequence length="371" mass="40359">MKHKRQAAAVLACTLALGLGATAGARSMYPIFINGEETELAGNTVNGVTTIGLRALAEGLGFQVEFDQESSTIRITREDEVKITTLAENNNGSNEALEKEFGFSAIIETGNDKIIFDTAKAGQFLKNAQAMKIDLADCNKMVLSHTHYDHCGGVTPYFDTYGAEGKTLFVKKGFFDKADGKYYYDSVGQKFDFTDGTKGYFPVGINFDEQDLLDRGVAIEYLDTSSVKIADGVTVYGSFDKDPSFQLAPNMLEKGEDGTYEVDDFDEEVAVAVETSKGLVILSGCSHSGILNIVNTIQERSGEKVYAVIGGFHLLDADEATIQETIDRFKELGVQQIGLSHCTGPKATAMFQEQMPEQTFLNTTGSVYTVE</sequence>
<dbReference type="Gene3D" id="3.60.15.10">
    <property type="entry name" value="Ribonuclease Z/Hydroxyacylglutathione hydrolase-like"/>
    <property type="match status" value="1"/>
</dbReference>
<evidence type="ECO:0000259" key="2">
    <source>
        <dbReference type="Pfam" id="PF00753"/>
    </source>
</evidence>
<feature type="domain" description="Metallo-beta-lactamase" evidence="2">
    <location>
        <begin position="101"/>
        <end position="163"/>
    </location>
</feature>
<keyword evidence="1" id="KW-0732">Signal</keyword>